<feature type="chain" id="PRO_5039138053" description="Glycoside-hydrolase family GH114 TIM-barrel domain-containing protein" evidence="2">
    <location>
        <begin position="25"/>
        <end position="305"/>
    </location>
</feature>
<dbReference type="InterPro" id="IPR004352">
    <property type="entry name" value="GH114_TIM-barrel"/>
</dbReference>
<dbReference type="InterPro" id="IPR013785">
    <property type="entry name" value="Aldolase_TIM"/>
</dbReference>
<comment type="caution">
    <text evidence="4">The sequence shown here is derived from an EMBL/GenBank/DDBJ whole genome shotgun (WGS) entry which is preliminary data.</text>
</comment>
<gene>
    <name evidence="4" type="ORF">CTKZ_20810</name>
</gene>
<evidence type="ECO:0000313" key="4">
    <source>
        <dbReference type="EMBL" id="GCD20519.1"/>
    </source>
</evidence>
<keyword evidence="5" id="KW-1185">Reference proteome</keyword>
<dbReference type="AlphaFoldDB" id="A0A401V0U0"/>
<protein>
    <recommendedName>
        <fullName evidence="3">Glycoside-hydrolase family GH114 TIM-barrel domain-containing protein</fullName>
    </recommendedName>
</protein>
<dbReference type="PANTHER" id="PTHR35273">
    <property type="entry name" value="ALPHA-1,4 POLYGALACTOSAMINIDASE, PUTATIVE (AFU_ORTHOLOGUE AFUA_3G07890)-RELATED"/>
    <property type="match status" value="1"/>
</dbReference>
<dbReference type="Proteomes" id="UP000288246">
    <property type="component" value="Unassembled WGS sequence"/>
</dbReference>
<feature type="region of interest" description="Disordered" evidence="1">
    <location>
        <begin position="24"/>
        <end position="73"/>
    </location>
</feature>
<dbReference type="EMBL" id="BHYL01000163">
    <property type="protein sequence ID" value="GCD20519.1"/>
    <property type="molecule type" value="Genomic_DNA"/>
</dbReference>
<evidence type="ECO:0000259" key="3">
    <source>
        <dbReference type="Pfam" id="PF03537"/>
    </source>
</evidence>
<organism evidence="4 5">
    <name type="scientific">Cellulomonas algicola</name>
    <dbReference type="NCBI Taxonomy" id="2071633"/>
    <lineage>
        <taxon>Bacteria</taxon>
        <taxon>Bacillati</taxon>
        <taxon>Actinomycetota</taxon>
        <taxon>Actinomycetes</taxon>
        <taxon>Micrococcales</taxon>
        <taxon>Cellulomonadaceae</taxon>
        <taxon>Cellulomonas</taxon>
    </lineage>
</organism>
<dbReference type="InterPro" id="IPR017853">
    <property type="entry name" value="GH"/>
</dbReference>
<accession>A0A401V0U0</accession>
<proteinExistence type="predicted"/>
<reference evidence="4 5" key="1">
    <citation type="submission" date="2018-11" db="EMBL/GenBank/DDBJ databases">
        <title>Draft genome sequence of Cellulomonas takizawaensis strain TKZ-21.</title>
        <authorList>
            <person name="Yamamura H."/>
            <person name="Hayashi T."/>
            <person name="Hamada M."/>
            <person name="Serisawa Y."/>
            <person name="Matsuyama K."/>
            <person name="Nakagawa Y."/>
            <person name="Otoguro M."/>
            <person name="Yanagida F."/>
            <person name="Hayakawa M."/>
        </authorList>
    </citation>
    <scope>NUCLEOTIDE SEQUENCE [LARGE SCALE GENOMIC DNA]</scope>
    <source>
        <strain evidence="4 5">TKZ-21</strain>
    </source>
</reference>
<evidence type="ECO:0000256" key="2">
    <source>
        <dbReference type="SAM" id="SignalP"/>
    </source>
</evidence>
<dbReference type="Pfam" id="PF03537">
    <property type="entry name" value="Glyco_hydro_114"/>
    <property type="match status" value="1"/>
</dbReference>
<keyword evidence="2" id="KW-0732">Signal</keyword>
<dbReference type="Gene3D" id="3.20.20.70">
    <property type="entry name" value="Aldolase class I"/>
    <property type="match status" value="1"/>
</dbReference>
<name>A0A401V0U0_9CELL</name>
<dbReference type="PROSITE" id="PS51257">
    <property type="entry name" value="PROKAR_LIPOPROTEIN"/>
    <property type="match status" value="1"/>
</dbReference>
<feature type="domain" description="Glycoside-hydrolase family GH114 TIM-barrel" evidence="3">
    <location>
        <begin position="76"/>
        <end position="292"/>
    </location>
</feature>
<sequence>MRRGGGRAKAVLVAVALTLTSACTGEPASRGPALDPSDTTRSPAAVPQVSAAPLPSDAAPPATAPRPGPPAGVVVDYQLGGGYAPPAGIGGVVRDVTDTPAPGLWSGCYVNGFQTQPDARDTWLGQHPDLVLQDAAGDPVVDPGWPDELLLDTSTAAKRAAIAEVVGAQVTACAQRGFDAVELDNLDSWTRSDGRLTMDGALDLAARLVIVGHAAGLAVGQKNAPELGARGRDEAGFDFAVAEECRRYDECAAYTDVYGAAVIDVEYDVDAWTPACADPRQPVSTILRDVELRTPEDDGYVLRTC</sequence>
<feature type="compositionally biased region" description="Low complexity" evidence="1">
    <location>
        <begin position="42"/>
        <end position="61"/>
    </location>
</feature>
<feature type="signal peptide" evidence="2">
    <location>
        <begin position="1"/>
        <end position="24"/>
    </location>
</feature>
<dbReference type="PANTHER" id="PTHR35273:SF2">
    <property type="entry name" value="ALPHA-GALACTOSIDASE"/>
    <property type="match status" value="1"/>
</dbReference>
<dbReference type="SUPFAM" id="SSF51445">
    <property type="entry name" value="(Trans)glycosidases"/>
    <property type="match status" value="1"/>
</dbReference>
<dbReference type="OrthoDB" id="319933at2"/>
<evidence type="ECO:0000256" key="1">
    <source>
        <dbReference type="SAM" id="MobiDB-lite"/>
    </source>
</evidence>
<evidence type="ECO:0000313" key="5">
    <source>
        <dbReference type="Proteomes" id="UP000288246"/>
    </source>
</evidence>